<dbReference type="SUPFAM" id="SSF54001">
    <property type="entry name" value="Cysteine proteinases"/>
    <property type="match status" value="1"/>
</dbReference>
<dbReference type="PANTHER" id="PTHR47053:SF1">
    <property type="entry name" value="MUREIN DD-ENDOPEPTIDASE MEPH-RELATED"/>
    <property type="match status" value="1"/>
</dbReference>
<dbReference type="GO" id="GO:0006508">
    <property type="term" value="P:proteolysis"/>
    <property type="evidence" value="ECO:0007669"/>
    <property type="project" value="UniProtKB-KW"/>
</dbReference>
<comment type="similarity">
    <text evidence="1">Belongs to the peptidase C40 family.</text>
</comment>
<dbReference type="RefSeq" id="WP_123608177.1">
    <property type="nucleotide sequence ID" value="NZ_RJVG01000002.1"/>
</dbReference>
<evidence type="ECO:0000313" key="8">
    <source>
        <dbReference type="EMBL" id="ROR30473.1"/>
    </source>
</evidence>
<evidence type="ECO:0000256" key="1">
    <source>
        <dbReference type="ARBA" id="ARBA00007074"/>
    </source>
</evidence>
<dbReference type="PROSITE" id="PS51781">
    <property type="entry name" value="SH3B"/>
    <property type="match status" value="2"/>
</dbReference>
<dbReference type="Proteomes" id="UP000273083">
    <property type="component" value="Unassembled WGS sequence"/>
</dbReference>
<dbReference type="InterPro" id="IPR038765">
    <property type="entry name" value="Papain-like_cys_pep_sf"/>
</dbReference>
<evidence type="ECO:0000256" key="5">
    <source>
        <dbReference type="SAM" id="MobiDB-lite"/>
    </source>
</evidence>
<reference evidence="8 9" key="1">
    <citation type="submission" date="2018-11" db="EMBL/GenBank/DDBJ databases">
        <title>Genomic Encyclopedia of Type Strains, Phase IV (KMG-IV): sequencing the most valuable type-strain genomes for metagenomic binning, comparative biology and taxonomic classification.</title>
        <authorList>
            <person name="Goeker M."/>
        </authorList>
    </citation>
    <scope>NUCLEOTIDE SEQUENCE [LARGE SCALE GENOMIC DNA]</scope>
    <source>
        <strain evidence="8 9">DSM 26537</strain>
    </source>
</reference>
<feature type="compositionally biased region" description="Polar residues" evidence="5">
    <location>
        <begin position="259"/>
        <end position="269"/>
    </location>
</feature>
<sequence>MTKNIKKVATYCLIGTVFFSGKTLVTKAAELPVAGIDVVLNDFYLTANDENGNITNLLEPVNSEYQNLAISKVVNYVNIRKKASEKSKVVGKLYSNSAATIVDKKGDWYKVKSGSVTGYIKGEYLVTGEKVEKLAKKVGERIATVTTTTLKVREKASLKAPVVTLIPIDEELEVVKEVDGWAKVSLDSDVIGYVSSDYIKVRTEYKEAESIAEEKARLKAEEAARQNQEAGNSRETANTYNTNATTSNTKRATKKVSKASYSIPSNTSTSGNRQAIVNYALKFVGNPYVWGGTSLTNGADCSGFTQSVLRNFGISIPRVSREQAYAGRTVSLSDIQPGDLIFYTSGGSINHVAMYIGNGQVVHASSRKTGIKISNYTYRQPYKAVSYIN</sequence>
<dbReference type="Pfam" id="PF08239">
    <property type="entry name" value="SH3_3"/>
    <property type="match status" value="2"/>
</dbReference>
<organism evidence="8 9">
    <name type="scientific">Mobilisporobacter senegalensis</name>
    <dbReference type="NCBI Taxonomy" id="1329262"/>
    <lineage>
        <taxon>Bacteria</taxon>
        <taxon>Bacillati</taxon>
        <taxon>Bacillota</taxon>
        <taxon>Clostridia</taxon>
        <taxon>Lachnospirales</taxon>
        <taxon>Lachnospiraceae</taxon>
        <taxon>Mobilisporobacter</taxon>
    </lineage>
</organism>
<evidence type="ECO:0000256" key="2">
    <source>
        <dbReference type="ARBA" id="ARBA00022670"/>
    </source>
</evidence>
<dbReference type="OrthoDB" id="9808890at2"/>
<name>A0A3N1XV33_9FIRM</name>
<gene>
    <name evidence="8" type="ORF">EDD66_102124</name>
</gene>
<dbReference type="InterPro" id="IPR051202">
    <property type="entry name" value="Peptidase_C40"/>
</dbReference>
<dbReference type="GO" id="GO:0008234">
    <property type="term" value="F:cysteine-type peptidase activity"/>
    <property type="evidence" value="ECO:0007669"/>
    <property type="project" value="UniProtKB-KW"/>
</dbReference>
<accession>A0A3N1XV33</accession>
<dbReference type="InterPro" id="IPR000064">
    <property type="entry name" value="NLP_P60_dom"/>
</dbReference>
<evidence type="ECO:0000259" key="7">
    <source>
        <dbReference type="PROSITE" id="PS51935"/>
    </source>
</evidence>
<keyword evidence="2" id="KW-0645">Protease</keyword>
<dbReference type="PANTHER" id="PTHR47053">
    <property type="entry name" value="MUREIN DD-ENDOPEPTIDASE MEPH-RELATED"/>
    <property type="match status" value="1"/>
</dbReference>
<dbReference type="Gene3D" id="3.90.1720.10">
    <property type="entry name" value="endopeptidase domain like (from Nostoc punctiforme)"/>
    <property type="match status" value="1"/>
</dbReference>
<evidence type="ECO:0000313" key="9">
    <source>
        <dbReference type="Proteomes" id="UP000273083"/>
    </source>
</evidence>
<evidence type="ECO:0000256" key="4">
    <source>
        <dbReference type="ARBA" id="ARBA00022807"/>
    </source>
</evidence>
<dbReference type="Pfam" id="PF00877">
    <property type="entry name" value="NLPC_P60"/>
    <property type="match status" value="1"/>
</dbReference>
<comment type="caution">
    <text evidence="8">The sequence shown here is derived from an EMBL/GenBank/DDBJ whole genome shotgun (WGS) entry which is preliminary data.</text>
</comment>
<evidence type="ECO:0000259" key="6">
    <source>
        <dbReference type="PROSITE" id="PS51781"/>
    </source>
</evidence>
<feature type="domain" description="SH3b" evidence="6">
    <location>
        <begin position="66"/>
        <end position="129"/>
    </location>
</feature>
<feature type="region of interest" description="Disordered" evidence="5">
    <location>
        <begin position="219"/>
        <end position="269"/>
    </location>
</feature>
<dbReference type="Gene3D" id="2.30.30.40">
    <property type="entry name" value="SH3 Domains"/>
    <property type="match status" value="2"/>
</dbReference>
<keyword evidence="4" id="KW-0788">Thiol protease</keyword>
<keyword evidence="9" id="KW-1185">Reference proteome</keyword>
<dbReference type="AlphaFoldDB" id="A0A3N1XV33"/>
<dbReference type="InterPro" id="IPR003646">
    <property type="entry name" value="SH3-like_bac-type"/>
</dbReference>
<proteinExistence type="inferred from homology"/>
<feature type="domain" description="SH3b" evidence="6">
    <location>
        <begin position="140"/>
        <end position="203"/>
    </location>
</feature>
<protein>
    <submittedName>
        <fullName evidence="8">Cell wall-associated NlpC family hydrolase</fullName>
    </submittedName>
</protein>
<feature type="compositionally biased region" description="Low complexity" evidence="5">
    <location>
        <begin position="236"/>
        <end position="249"/>
    </location>
</feature>
<keyword evidence="3 8" id="KW-0378">Hydrolase</keyword>
<dbReference type="PROSITE" id="PS51935">
    <property type="entry name" value="NLPC_P60"/>
    <property type="match status" value="1"/>
</dbReference>
<feature type="compositionally biased region" description="Polar residues" evidence="5">
    <location>
        <begin position="226"/>
        <end position="235"/>
    </location>
</feature>
<dbReference type="SMART" id="SM00287">
    <property type="entry name" value="SH3b"/>
    <property type="match status" value="2"/>
</dbReference>
<evidence type="ECO:0000256" key="3">
    <source>
        <dbReference type="ARBA" id="ARBA00022801"/>
    </source>
</evidence>
<dbReference type="EMBL" id="RJVG01000002">
    <property type="protein sequence ID" value="ROR30473.1"/>
    <property type="molecule type" value="Genomic_DNA"/>
</dbReference>
<feature type="domain" description="NlpC/P60" evidence="7">
    <location>
        <begin position="270"/>
        <end position="389"/>
    </location>
</feature>